<gene>
    <name evidence="1" type="ORF">BAG01nite_08030</name>
    <name evidence="2" type="ORF">EB820_01965</name>
</gene>
<dbReference type="AlphaFoldDB" id="A0A3M8BA41"/>
<evidence type="ECO:0000313" key="3">
    <source>
        <dbReference type="Proteomes" id="UP000276178"/>
    </source>
</evidence>
<dbReference type="RefSeq" id="WP_005835813.1">
    <property type="nucleotide sequence ID" value="NZ_BJOD01000005.1"/>
</dbReference>
<evidence type="ECO:0000313" key="2">
    <source>
        <dbReference type="EMBL" id="RNB60314.1"/>
    </source>
</evidence>
<reference evidence="1 4" key="2">
    <citation type="submission" date="2019-06" db="EMBL/GenBank/DDBJ databases">
        <title>Whole genome shotgun sequence of Brevibacillus agri NBRC 15538.</title>
        <authorList>
            <person name="Hosoyama A."/>
            <person name="Uohara A."/>
            <person name="Ohji S."/>
            <person name="Ichikawa N."/>
        </authorList>
    </citation>
    <scope>NUCLEOTIDE SEQUENCE [LARGE SCALE GENOMIC DNA]</scope>
    <source>
        <strain evidence="1 4">NBRC 15538</strain>
    </source>
</reference>
<sequence length="63" mass="6661">MGKSILIGLAVYVIGIILVSATTAIYNGTPSELSYLRAISYAIIYLAGVVAASAVLFVKKRQK</sequence>
<dbReference type="EMBL" id="RHHN01000009">
    <property type="protein sequence ID" value="RNB60314.1"/>
    <property type="molecule type" value="Genomic_DNA"/>
</dbReference>
<dbReference type="Proteomes" id="UP000317180">
    <property type="component" value="Unassembled WGS sequence"/>
</dbReference>
<protein>
    <submittedName>
        <fullName evidence="2">Uncharacterized protein</fullName>
    </submittedName>
</protein>
<reference evidence="2 3" key="1">
    <citation type="submission" date="2018-10" db="EMBL/GenBank/DDBJ databases">
        <title>Phylogenomics of Brevibacillus.</title>
        <authorList>
            <person name="Dunlap C."/>
        </authorList>
    </citation>
    <scope>NUCLEOTIDE SEQUENCE [LARGE SCALE GENOMIC DNA]</scope>
    <source>
        <strain evidence="2 3">NRRL NRS 1219</strain>
    </source>
</reference>
<proteinExistence type="predicted"/>
<evidence type="ECO:0000313" key="4">
    <source>
        <dbReference type="Proteomes" id="UP000317180"/>
    </source>
</evidence>
<dbReference type="EMBL" id="BJOD01000005">
    <property type="protein sequence ID" value="GED24701.1"/>
    <property type="molecule type" value="Genomic_DNA"/>
</dbReference>
<comment type="caution">
    <text evidence="2">The sequence shown here is derived from an EMBL/GenBank/DDBJ whole genome shotgun (WGS) entry which is preliminary data.</text>
</comment>
<keyword evidence="4" id="KW-1185">Reference proteome</keyword>
<evidence type="ECO:0000313" key="1">
    <source>
        <dbReference type="EMBL" id="GED24701.1"/>
    </source>
</evidence>
<organism evidence="2 3">
    <name type="scientific">Brevibacillus agri</name>
    <dbReference type="NCBI Taxonomy" id="51101"/>
    <lineage>
        <taxon>Bacteria</taxon>
        <taxon>Bacillati</taxon>
        <taxon>Bacillota</taxon>
        <taxon>Bacilli</taxon>
        <taxon>Bacillales</taxon>
        <taxon>Paenibacillaceae</taxon>
        <taxon>Brevibacillus</taxon>
    </lineage>
</organism>
<dbReference type="GeneID" id="82811366"/>
<accession>A0A3M8BA41</accession>
<name>A0A3M8BA41_9BACL</name>
<dbReference type="Proteomes" id="UP000276178">
    <property type="component" value="Unassembled WGS sequence"/>
</dbReference>